<dbReference type="Proteomes" id="UP000737402">
    <property type="component" value="Unassembled WGS sequence"/>
</dbReference>
<organism evidence="2 3">
    <name type="scientific">Sutcliffiella tianshenii</name>
    <dbReference type="NCBI Taxonomy" id="1463404"/>
    <lineage>
        <taxon>Bacteria</taxon>
        <taxon>Bacillati</taxon>
        <taxon>Bacillota</taxon>
        <taxon>Bacilli</taxon>
        <taxon>Bacillales</taxon>
        <taxon>Bacillaceae</taxon>
        <taxon>Sutcliffiella</taxon>
    </lineage>
</organism>
<accession>A0ABS2NWR2</accession>
<evidence type="ECO:0000313" key="3">
    <source>
        <dbReference type="Proteomes" id="UP000737402"/>
    </source>
</evidence>
<evidence type="ECO:0000256" key="1">
    <source>
        <dbReference type="SAM" id="Phobius"/>
    </source>
</evidence>
<keyword evidence="1" id="KW-0472">Membrane</keyword>
<dbReference type="RefSeq" id="WP_204413924.1">
    <property type="nucleotide sequence ID" value="NZ_JAFBED010000002.1"/>
</dbReference>
<evidence type="ECO:0000313" key="2">
    <source>
        <dbReference type="EMBL" id="MBM7619106.1"/>
    </source>
</evidence>
<reference evidence="2 3" key="1">
    <citation type="submission" date="2021-01" db="EMBL/GenBank/DDBJ databases">
        <title>Genomic Encyclopedia of Type Strains, Phase IV (KMG-IV): sequencing the most valuable type-strain genomes for metagenomic binning, comparative biology and taxonomic classification.</title>
        <authorList>
            <person name="Goeker M."/>
        </authorList>
    </citation>
    <scope>NUCLEOTIDE SEQUENCE [LARGE SCALE GENOMIC DNA]</scope>
    <source>
        <strain evidence="2 3">DSM 25879</strain>
    </source>
</reference>
<name>A0ABS2NWR2_9BACI</name>
<feature type="transmembrane region" description="Helical" evidence="1">
    <location>
        <begin position="7"/>
        <end position="28"/>
    </location>
</feature>
<sequence length="163" mass="18312">MKNKVGALLKVIGFGIIIIGFIWTIVVISETESFGLGAPLFFQMFLYGMAFIGFGEVINLLQSILNKMKPAGNDQVVGEKKSLPQNIDYSETTGSAEAEIREFYAKRNRNVQEIKPTPFQDFYIVHVDGITVLVELGGFSPEVYASNNWPAEIKTWHEENFKN</sequence>
<feature type="transmembrane region" description="Helical" evidence="1">
    <location>
        <begin position="40"/>
        <end position="61"/>
    </location>
</feature>
<keyword evidence="1" id="KW-1133">Transmembrane helix</keyword>
<gene>
    <name evidence="2" type="ORF">JOC95_000955</name>
</gene>
<proteinExistence type="predicted"/>
<protein>
    <submittedName>
        <fullName evidence="2">Uncharacterized protein</fullName>
    </submittedName>
</protein>
<keyword evidence="1" id="KW-0812">Transmembrane</keyword>
<dbReference type="EMBL" id="JAFBED010000002">
    <property type="protein sequence ID" value="MBM7619106.1"/>
    <property type="molecule type" value="Genomic_DNA"/>
</dbReference>
<keyword evidence="3" id="KW-1185">Reference proteome</keyword>
<comment type="caution">
    <text evidence="2">The sequence shown here is derived from an EMBL/GenBank/DDBJ whole genome shotgun (WGS) entry which is preliminary data.</text>
</comment>